<name>A0ABT7FK07_9RHOB</name>
<dbReference type="RefSeq" id="WP_284487401.1">
    <property type="nucleotide sequence ID" value="NZ_JASNJE010000038.1"/>
</dbReference>
<organism evidence="1 2">
    <name type="scientific">Sedimentitalea xiamensis</name>
    <dbReference type="NCBI Taxonomy" id="3050037"/>
    <lineage>
        <taxon>Bacteria</taxon>
        <taxon>Pseudomonadati</taxon>
        <taxon>Pseudomonadota</taxon>
        <taxon>Alphaproteobacteria</taxon>
        <taxon>Rhodobacterales</taxon>
        <taxon>Paracoccaceae</taxon>
        <taxon>Sedimentitalea</taxon>
    </lineage>
</organism>
<evidence type="ECO:0008006" key="3">
    <source>
        <dbReference type="Google" id="ProtNLM"/>
    </source>
</evidence>
<reference evidence="1 2" key="1">
    <citation type="submission" date="2023-05" db="EMBL/GenBank/DDBJ databases">
        <title>Sedimentitalea sp. nov. JM2-8.</title>
        <authorList>
            <person name="Huang J."/>
        </authorList>
    </citation>
    <scope>NUCLEOTIDE SEQUENCE [LARGE SCALE GENOMIC DNA]</scope>
    <source>
        <strain evidence="1 2">JM2-8</strain>
    </source>
</reference>
<comment type="caution">
    <text evidence="1">The sequence shown here is derived from an EMBL/GenBank/DDBJ whole genome shotgun (WGS) entry which is preliminary data.</text>
</comment>
<proteinExistence type="predicted"/>
<evidence type="ECO:0000313" key="2">
    <source>
        <dbReference type="Proteomes" id="UP001227126"/>
    </source>
</evidence>
<keyword evidence="2" id="KW-1185">Reference proteome</keyword>
<dbReference type="EMBL" id="JASNJE010000038">
    <property type="protein sequence ID" value="MDK3075474.1"/>
    <property type="molecule type" value="Genomic_DNA"/>
</dbReference>
<protein>
    <recommendedName>
        <fullName evidence="3">Secreted protein</fullName>
    </recommendedName>
</protein>
<sequence length="139" mass="15167">MSIRTCIAAAAALIAAPSLGFAWWSMNRHEVFPVSNTVWEVVSEVGSSAADYWCGAGDFAQRVLGTPAVQRIYIWREIGPSVNRPGKNAVQFSLSPPAGADTTPRLSLSVKQPGDNLARHAAVQYCFQYEGPDIWDRGW</sequence>
<gene>
    <name evidence="1" type="ORF">QO034_20575</name>
</gene>
<evidence type="ECO:0000313" key="1">
    <source>
        <dbReference type="EMBL" id="MDK3075474.1"/>
    </source>
</evidence>
<dbReference type="Proteomes" id="UP001227126">
    <property type="component" value="Unassembled WGS sequence"/>
</dbReference>
<accession>A0ABT7FK07</accession>